<dbReference type="PANTHER" id="PTHR47706">
    <property type="entry name" value="NMRA-LIKE FAMILY PROTEIN"/>
    <property type="match status" value="1"/>
</dbReference>
<dbReference type="Gene3D" id="3.40.50.720">
    <property type="entry name" value="NAD(P)-binding Rossmann-like Domain"/>
    <property type="match status" value="1"/>
</dbReference>
<dbReference type="CDD" id="cd05259">
    <property type="entry name" value="PCBER_SDR_a"/>
    <property type="match status" value="1"/>
</dbReference>
<protein>
    <recommendedName>
        <fullName evidence="3">NmrA-like domain-containing protein</fullName>
    </recommendedName>
</protein>
<evidence type="ECO:0000256" key="1">
    <source>
        <dbReference type="ARBA" id="ARBA00022857"/>
    </source>
</evidence>
<dbReference type="InterPro" id="IPR008030">
    <property type="entry name" value="NmrA-like"/>
</dbReference>
<gene>
    <name evidence="4" type="ORF">J2S76_000204</name>
</gene>
<dbReference type="InterPro" id="IPR045312">
    <property type="entry name" value="PCBER-like"/>
</dbReference>
<dbReference type="InterPro" id="IPR036291">
    <property type="entry name" value="NAD(P)-bd_dom_sf"/>
</dbReference>
<dbReference type="PANTHER" id="PTHR47706:SF6">
    <property type="entry name" value="NMRA-LIKE FAMILY PROTEIN (AFU_ORTHOLOGUE AFUA_6G00280)"/>
    <property type="match status" value="1"/>
</dbReference>
<evidence type="ECO:0000313" key="5">
    <source>
        <dbReference type="Proteomes" id="UP001238467"/>
    </source>
</evidence>
<dbReference type="Gene3D" id="3.90.25.10">
    <property type="entry name" value="UDP-galactose 4-epimerase, domain 1"/>
    <property type="match status" value="1"/>
</dbReference>
<keyword evidence="5" id="KW-1185">Reference proteome</keyword>
<sequence length="318" mass="34546">MNDAVSTVKSRNILVLGAGELGMPVLRNLARRAKDIDGAKISVLLRASAVASDAPAKQRDISEIREAGIEIVVGDLVNSSIDELASVFSRYDTVIGCAGYAAGINTPMKLAKAALQSGIPRYFPWQFGVDFEAIGRGGPQDIFDAQLDVRELLRSQNKTEWVIISTGMFMNYLFEPEFGVVDLENSEVHALGSLDTAVTLTTPDDIGVLTAEIVFFEPTIRNEIVFLAGDTVTYGQVADKLEAALGRPFKRSVWSVPFLMEQLASDPTNMMRKYRAAFAIGRGVSWDKAGTFNDRQSIPVTDLSALIDADLRAGQHGK</sequence>
<dbReference type="EMBL" id="JAUSUH010000001">
    <property type="protein sequence ID" value="MDQ0345803.1"/>
    <property type="molecule type" value="Genomic_DNA"/>
</dbReference>
<evidence type="ECO:0000256" key="2">
    <source>
        <dbReference type="ARBA" id="ARBA00023002"/>
    </source>
</evidence>
<accession>A0ABU0DBK4</accession>
<organism evidence="4 5">
    <name type="scientific">Ancylobacter vacuolatus</name>
    <dbReference type="NCBI Taxonomy" id="223389"/>
    <lineage>
        <taxon>Bacteria</taxon>
        <taxon>Pseudomonadati</taxon>
        <taxon>Pseudomonadota</taxon>
        <taxon>Alphaproteobacteria</taxon>
        <taxon>Hyphomicrobiales</taxon>
        <taxon>Xanthobacteraceae</taxon>
        <taxon>Ancylobacter</taxon>
    </lineage>
</organism>
<dbReference type="RefSeq" id="WP_307056700.1">
    <property type="nucleotide sequence ID" value="NZ_JAUSUH010000001.1"/>
</dbReference>
<keyword evidence="2" id="KW-0560">Oxidoreductase</keyword>
<dbReference type="Pfam" id="PF05368">
    <property type="entry name" value="NmrA"/>
    <property type="match status" value="1"/>
</dbReference>
<dbReference type="SUPFAM" id="SSF51735">
    <property type="entry name" value="NAD(P)-binding Rossmann-fold domains"/>
    <property type="match status" value="1"/>
</dbReference>
<reference evidence="4 5" key="1">
    <citation type="submission" date="2023-07" db="EMBL/GenBank/DDBJ databases">
        <title>Genomic Encyclopedia of Type Strains, Phase IV (KMG-IV): sequencing the most valuable type-strain genomes for metagenomic binning, comparative biology and taxonomic classification.</title>
        <authorList>
            <person name="Goeker M."/>
        </authorList>
    </citation>
    <scope>NUCLEOTIDE SEQUENCE [LARGE SCALE GENOMIC DNA]</scope>
    <source>
        <strain evidence="4 5">DSM 1277</strain>
    </source>
</reference>
<keyword evidence="1" id="KW-0521">NADP</keyword>
<name>A0ABU0DBK4_9HYPH</name>
<proteinExistence type="predicted"/>
<dbReference type="InterPro" id="IPR051609">
    <property type="entry name" value="NmrA/Isoflavone_reductase-like"/>
</dbReference>
<evidence type="ECO:0000313" key="4">
    <source>
        <dbReference type="EMBL" id="MDQ0345803.1"/>
    </source>
</evidence>
<comment type="caution">
    <text evidence="4">The sequence shown here is derived from an EMBL/GenBank/DDBJ whole genome shotgun (WGS) entry which is preliminary data.</text>
</comment>
<feature type="domain" description="NmrA-like" evidence="3">
    <location>
        <begin position="11"/>
        <end position="263"/>
    </location>
</feature>
<dbReference type="Proteomes" id="UP001238467">
    <property type="component" value="Unassembled WGS sequence"/>
</dbReference>
<evidence type="ECO:0000259" key="3">
    <source>
        <dbReference type="Pfam" id="PF05368"/>
    </source>
</evidence>